<dbReference type="InterPro" id="IPR036236">
    <property type="entry name" value="Znf_C2H2_sf"/>
</dbReference>
<dbReference type="SMART" id="SM00225">
    <property type="entry name" value="BTB"/>
    <property type="match status" value="1"/>
</dbReference>
<dbReference type="GO" id="GO:0005634">
    <property type="term" value="C:nucleus"/>
    <property type="evidence" value="ECO:0007669"/>
    <property type="project" value="TreeGrafter"/>
</dbReference>
<dbReference type="GO" id="GO:0048513">
    <property type="term" value="P:animal organ development"/>
    <property type="evidence" value="ECO:0007669"/>
    <property type="project" value="UniProtKB-ARBA"/>
</dbReference>
<name>A0AA88ITU2_ARTSF</name>
<keyword evidence="1" id="KW-0539">Nucleus</keyword>
<dbReference type="GO" id="GO:0006357">
    <property type="term" value="P:regulation of transcription by RNA polymerase II"/>
    <property type="evidence" value="ECO:0007669"/>
    <property type="project" value="TreeGrafter"/>
</dbReference>
<evidence type="ECO:0000259" key="5">
    <source>
        <dbReference type="PROSITE" id="PS50157"/>
    </source>
</evidence>
<gene>
    <name evidence="6" type="ORF">QYM36_007992</name>
</gene>
<dbReference type="PROSITE" id="PS00028">
    <property type="entry name" value="ZINC_FINGER_C2H2_1"/>
    <property type="match status" value="1"/>
</dbReference>
<reference evidence="6" key="1">
    <citation type="submission" date="2023-07" db="EMBL/GenBank/DDBJ databases">
        <title>Chromosome-level genome assembly of Artemia franciscana.</title>
        <authorList>
            <person name="Jo E."/>
        </authorList>
    </citation>
    <scope>NUCLEOTIDE SEQUENCE</scope>
    <source>
        <tissue evidence="6">Whole body</tissue>
    </source>
</reference>
<dbReference type="PANTHER" id="PTHR23110">
    <property type="entry name" value="BTB DOMAIN TRANSCRIPTION FACTOR"/>
    <property type="match status" value="1"/>
</dbReference>
<dbReference type="CDD" id="cd18315">
    <property type="entry name" value="BTB_POZ_BAB-like"/>
    <property type="match status" value="1"/>
</dbReference>
<feature type="compositionally biased region" description="Basic and acidic residues" evidence="3">
    <location>
        <begin position="288"/>
        <end position="305"/>
    </location>
</feature>
<dbReference type="PANTHER" id="PTHR23110:SF98">
    <property type="entry name" value="PRE-LOLA-G, ISOFORM C-RELATED"/>
    <property type="match status" value="1"/>
</dbReference>
<dbReference type="Pfam" id="PF00651">
    <property type="entry name" value="BTB"/>
    <property type="match status" value="1"/>
</dbReference>
<dbReference type="GO" id="GO:0003006">
    <property type="term" value="P:developmental process involved in reproduction"/>
    <property type="evidence" value="ECO:0007669"/>
    <property type="project" value="UniProtKB-ARBA"/>
</dbReference>
<dbReference type="InterPro" id="IPR011333">
    <property type="entry name" value="SKP1/BTB/POZ_sf"/>
</dbReference>
<dbReference type="Proteomes" id="UP001187531">
    <property type="component" value="Unassembled WGS sequence"/>
</dbReference>
<dbReference type="Pfam" id="PF00096">
    <property type="entry name" value="zf-C2H2"/>
    <property type="match status" value="1"/>
</dbReference>
<dbReference type="Gene3D" id="3.30.710.10">
    <property type="entry name" value="Potassium Channel Kv1.1, Chain A"/>
    <property type="match status" value="1"/>
</dbReference>
<evidence type="ECO:0000313" key="6">
    <source>
        <dbReference type="EMBL" id="KAK2727342.1"/>
    </source>
</evidence>
<dbReference type="AlphaFoldDB" id="A0AA88ITU2"/>
<dbReference type="EMBL" id="JAVRJZ010000001">
    <property type="protein sequence ID" value="KAK2727342.1"/>
    <property type="molecule type" value="Genomic_DNA"/>
</dbReference>
<evidence type="ECO:0000256" key="1">
    <source>
        <dbReference type="ARBA" id="ARBA00023242"/>
    </source>
</evidence>
<dbReference type="GO" id="GO:0048666">
    <property type="term" value="P:neuron development"/>
    <property type="evidence" value="ECO:0007669"/>
    <property type="project" value="UniProtKB-ARBA"/>
</dbReference>
<keyword evidence="2" id="KW-0479">Metal-binding</keyword>
<dbReference type="GO" id="GO:0008270">
    <property type="term" value="F:zinc ion binding"/>
    <property type="evidence" value="ECO:0007669"/>
    <property type="project" value="UniProtKB-KW"/>
</dbReference>
<dbReference type="InterPro" id="IPR013087">
    <property type="entry name" value="Znf_C2H2_type"/>
</dbReference>
<protein>
    <submittedName>
        <fullName evidence="6">Uncharacterized protein</fullName>
    </submittedName>
</protein>
<dbReference type="SUPFAM" id="SSF54695">
    <property type="entry name" value="POZ domain"/>
    <property type="match status" value="1"/>
</dbReference>
<accession>A0AA88ITU2</accession>
<evidence type="ECO:0000256" key="2">
    <source>
        <dbReference type="PROSITE-ProRule" id="PRU00042"/>
    </source>
</evidence>
<sequence>MLRETMSDSQQYCLKWNNYTDNVLSAFELLRNQEDFVDVTLSCDGKQVKAHKVVLSACSSYFQKILKENPCQHPIIILKDVPIIDLKSLVHFMYHGQVMVEQERIPRLLNTAQVLQVRGLCDVRSVHNLNGTASETVMNVLQAATGANPLHPVMPPKQIITTAKKNNKVPAPRPVPMLQSIVSSDQPKQIVAGATILGSQIVSSVPLLALAQAAASATPLTDTGIASSDTLSEDAEYNEKRPVAKKRKKSYESYPPPTPASTTTCIDDTENDYLDKDGDTDSDAALVIKEEPDVNFNEDSKKGYESDTENDGESGNEGSLSGNDRPRIISLLPEQLLSKGMLSAAAKLQAVANQAKGGLLRSSSVDSKLNVLSSLSGEFGADDQPRKLAFHEPRPCSICGRMYRDAATLRTHTAIMHAEGKEAFVCSCGEAFRTKYEMYMHKKNGHRPTL</sequence>
<dbReference type="PROSITE" id="PS50097">
    <property type="entry name" value="BTB"/>
    <property type="match status" value="1"/>
</dbReference>
<feature type="domain" description="BTB" evidence="4">
    <location>
        <begin position="37"/>
        <end position="102"/>
    </location>
</feature>
<evidence type="ECO:0000256" key="3">
    <source>
        <dbReference type="SAM" id="MobiDB-lite"/>
    </source>
</evidence>
<keyword evidence="7" id="KW-1185">Reference proteome</keyword>
<keyword evidence="2" id="KW-0862">Zinc</keyword>
<dbReference type="Gene3D" id="3.30.160.60">
    <property type="entry name" value="Classic Zinc Finger"/>
    <property type="match status" value="1"/>
</dbReference>
<dbReference type="SMART" id="SM00355">
    <property type="entry name" value="ZnF_C2H2"/>
    <property type="match status" value="2"/>
</dbReference>
<feature type="region of interest" description="Disordered" evidence="3">
    <location>
        <begin position="218"/>
        <end position="325"/>
    </location>
</feature>
<organism evidence="6 7">
    <name type="scientific">Artemia franciscana</name>
    <name type="common">Brine shrimp</name>
    <name type="synonym">Artemia sanfranciscana</name>
    <dbReference type="NCBI Taxonomy" id="6661"/>
    <lineage>
        <taxon>Eukaryota</taxon>
        <taxon>Metazoa</taxon>
        <taxon>Ecdysozoa</taxon>
        <taxon>Arthropoda</taxon>
        <taxon>Crustacea</taxon>
        <taxon>Branchiopoda</taxon>
        <taxon>Anostraca</taxon>
        <taxon>Artemiidae</taxon>
        <taxon>Artemia</taxon>
    </lineage>
</organism>
<dbReference type="PROSITE" id="PS50157">
    <property type="entry name" value="ZINC_FINGER_C2H2_2"/>
    <property type="match status" value="1"/>
</dbReference>
<comment type="caution">
    <text evidence="6">The sequence shown here is derived from an EMBL/GenBank/DDBJ whole genome shotgun (WGS) entry which is preliminary data.</text>
</comment>
<dbReference type="EMBL" id="JAVRJZ010000001">
    <property type="protein sequence ID" value="KAK2727341.1"/>
    <property type="molecule type" value="Genomic_DNA"/>
</dbReference>
<evidence type="ECO:0000313" key="7">
    <source>
        <dbReference type="Proteomes" id="UP001187531"/>
    </source>
</evidence>
<dbReference type="SUPFAM" id="SSF57667">
    <property type="entry name" value="beta-beta-alpha zinc fingers"/>
    <property type="match status" value="1"/>
</dbReference>
<evidence type="ECO:0000259" key="4">
    <source>
        <dbReference type="PROSITE" id="PS50097"/>
    </source>
</evidence>
<feature type="domain" description="C2H2-type" evidence="5">
    <location>
        <begin position="394"/>
        <end position="422"/>
    </location>
</feature>
<proteinExistence type="predicted"/>
<keyword evidence="2" id="KW-0863">Zinc-finger</keyword>
<dbReference type="InterPro" id="IPR000210">
    <property type="entry name" value="BTB/POZ_dom"/>
</dbReference>
<dbReference type="InterPro" id="IPR051095">
    <property type="entry name" value="Dros_DevTransReg"/>
</dbReference>